<dbReference type="Gene3D" id="2.40.50.40">
    <property type="match status" value="1"/>
</dbReference>
<dbReference type="InterPro" id="IPR051219">
    <property type="entry name" value="Heterochromatin_chromo-domain"/>
</dbReference>
<evidence type="ECO:0000259" key="4">
    <source>
        <dbReference type="PROSITE" id="PS50013"/>
    </source>
</evidence>
<comment type="subcellular location">
    <subcellularLocation>
        <location evidence="1">Nucleus</location>
    </subcellularLocation>
</comment>
<organism evidence="5 6">
    <name type="scientific">Blastomyces percursus</name>
    <dbReference type="NCBI Taxonomy" id="1658174"/>
    <lineage>
        <taxon>Eukaryota</taxon>
        <taxon>Fungi</taxon>
        <taxon>Dikarya</taxon>
        <taxon>Ascomycota</taxon>
        <taxon>Pezizomycotina</taxon>
        <taxon>Eurotiomycetes</taxon>
        <taxon>Eurotiomycetidae</taxon>
        <taxon>Onygenales</taxon>
        <taxon>Ajellomycetaceae</taxon>
        <taxon>Blastomyces</taxon>
    </lineage>
</organism>
<dbReference type="SMART" id="SM00298">
    <property type="entry name" value="CHROMO"/>
    <property type="match status" value="1"/>
</dbReference>
<dbReference type="InterPro" id="IPR016197">
    <property type="entry name" value="Chromo-like_dom_sf"/>
</dbReference>
<accession>A0A1J9RHW0</accession>
<protein>
    <recommendedName>
        <fullName evidence="4">Chromo domain-containing protein</fullName>
    </recommendedName>
</protein>
<dbReference type="PANTHER" id="PTHR22812">
    <property type="entry name" value="CHROMOBOX PROTEIN"/>
    <property type="match status" value="1"/>
</dbReference>
<evidence type="ECO:0000313" key="5">
    <source>
        <dbReference type="EMBL" id="OJD27213.1"/>
    </source>
</evidence>
<dbReference type="CDD" id="cd00024">
    <property type="entry name" value="CD_CSD"/>
    <property type="match status" value="1"/>
</dbReference>
<keyword evidence="6" id="KW-1185">Reference proteome</keyword>
<evidence type="ECO:0000256" key="2">
    <source>
        <dbReference type="ARBA" id="ARBA00011353"/>
    </source>
</evidence>
<dbReference type="VEuPathDB" id="FungiDB:ACJ73_01397"/>
<dbReference type="InterPro" id="IPR023780">
    <property type="entry name" value="Chromo_domain"/>
</dbReference>
<dbReference type="GO" id="GO:0006338">
    <property type="term" value="P:chromatin remodeling"/>
    <property type="evidence" value="ECO:0007669"/>
    <property type="project" value="UniProtKB-ARBA"/>
</dbReference>
<keyword evidence="3" id="KW-0539">Nucleus</keyword>
<dbReference type="SUPFAM" id="SSF54160">
    <property type="entry name" value="Chromo domain-like"/>
    <property type="match status" value="1"/>
</dbReference>
<comment type="caution">
    <text evidence="5">The sequence shown here is derived from an EMBL/GenBank/DDBJ whole genome shotgun (WGS) entry which is preliminary data.</text>
</comment>
<dbReference type="OrthoDB" id="4177918at2759"/>
<proteinExistence type="predicted"/>
<dbReference type="GO" id="GO:0005634">
    <property type="term" value="C:nucleus"/>
    <property type="evidence" value="ECO:0007669"/>
    <property type="project" value="UniProtKB-SubCell"/>
</dbReference>
<dbReference type="AlphaFoldDB" id="A0A1J9RHW0"/>
<dbReference type="STRING" id="1658174.A0A1J9RHW0"/>
<dbReference type="InterPro" id="IPR000953">
    <property type="entry name" value="Chromo/chromo_shadow_dom"/>
</dbReference>
<dbReference type="EMBL" id="LGTZ01000126">
    <property type="protein sequence ID" value="OJD27213.1"/>
    <property type="molecule type" value="Genomic_DNA"/>
</dbReference>
<gene>
    <name evidence="5" type="ORF">ACJ73_01397</name>
</gene>
<evidence type="ECO:0000256" key="3">
    <source>
        <dbReference type="ARBA" id="ARBA00023242"/>
    </source>
</evidence>
<evidence type="ECO:0000256" key="1">
    <source>
        <dbReference type="ARBA" id="ARBA00004123"/>
    </source>
</evidence>
<name>A0A1J9RHW0_9EURO</name>
<comment type="subunit">
    <text evidence="2">Component of the NuA4 histone acetyltransferase complex.</text>
</comment>
<evidence type="ECO:0000313" key="6">
    <source>
        <dbReference type="Proteomes" id="UP000242791"/>
    </source>
</evidence>
<dbReference type="Pfam" id="PF00385">
    <property type="entry name" value="Chromo"/>
    <property type="match status" value="1"/>
</dbReference>
<sequence length="169" mass="19707">MEDQANKHRREPDFEVGDKVFLSLKDYRIQRPSRKLAEQNEGSFEILEKINPVLSPDKLRKAADNPLTVQVNIPPEPIEIEGENEWEIEEVLASRINRGKLQYRVKWLGFDDDPSWYPAQNFKGSPHLLREFHIANPTKPGPPKHLNDWLEAWEKDDYLPDEAEDDLPA</sequence>
<feature type="domain" description="Chromo" evidence="4">
    <location>
        <begin position="86"/>
        <end position="144"/>
    </location>
</feature>
<reference evidence="5 6" key="1">
    <citation type="submission" date="2015-08" db="EMBL/GenBank/DDBJ databases">
        <title>Emmonsia species relationships and genome sequence.</title>
        <authorList>
            <person name="Cuomo C.A."/>
            <person name="Schwartz I.S."/>
            <person name="Kenyon C."/>
            <person name="De Hoog G.S."/>
            <person name="Govender N.P."/>
            <person name="Botha A."/>
            <person name="Moreno L."/>
            <person name="De Vries M."/>
            <person name="Munoz J.F."/>
            <person name="Stielow J.B."/>
        </authorList>
    </citation>
    <scope>NUCLEOTIDE SEQUENCE [LARGE SCALE GENOMIC DNA]</scope>
    <source>
        <strain evidence="5 6">EI222</strain>
    </source>
</reference>
<dbReference type="PROSITE" id="PS50013">
    <property type="entry name" value="CHROMO_2"/>
    <property type="match status" value="1"/>
</dbReference>
<dbReference type="Proteomes" id="UP000242791">
    <property type="component" value="Unassembled WGS sequence"/>
</dbReference>